<protein>
    <submittedName>
        <fullName evidence="1">Uncharacterized protein</fullName>
    </submittedName>
</protein>
<evidence type="ECO:0000313" key="2">
    <source>
        <dbReference type="Proteomes" id="UP000823399"/>
    </source>
</evidence>
<gene>
    <name evidence="1" type="ORF">F5147DRAFT_840405</name>
</gene>
<reference evidence="1" key="1">
    <citation type="journal article" date="2020" name="New Phytol.">
        <title>Comparative genomics reveals dynamic genome evolution in host specialist ectomycorrhizal fungi.</title>
        <authorList>
            <person name="Lofgren L.A."/>
            <person name="Nguyen N.H."/>
            <person name="Vilgalys R."/>
            <person name="Ruytinx J."/>
            <person name="Liao H.L."/>
            <person name="Branco S."/>
            <person name="Kuo A."/>
            <person name="LaButti K."/>
            <person name="Lipzen A."/>
            <person name="Andreopoulos W."/>
            <person name="Pangilinan J."/>
            <person name="Riley R."/>
            <person name="Hundley H."/>
            <person name="Na H."/>
            <person name="Barry K."/>
            <person name="Grigoriev I.V."/>
            <person name="Stajich J.E."/>
            <person name="Kennedy P.G."/>
        </authorList>
    </citation>
    <scope>NUCLEOTIDE SEQUENCE</scope>
    <source>
        <strain evidence="1">FC423</strain>
    </source>
</reference>
<dbReference type="OrthoDB" id="2667041at2759"/>
<comment type="caution">
    <text evidence="1">The sequence shown here is derived from an EMBL/GenBank/DDBJ whole genome shotgun (WGS) entry which is preliminary data.</text>
</comment>
<sequence>MSRIIIRTSLKEKKATFTSLWEYPEKRWASKQPPTTIVIRRRRTKSRETLRDERLLLHNVVVTYIAQSDFYTMKLVQIVYFTILAASSVAASVTGVNRAIAPQSITCNGQCESSSTDLDCKQWPGTSPYLVDDGCWACCT</sequence>
<dbReference type="AlphaFoldDB" id="A0A9P7EVX3"/>
<organism evidence="1 2">
    <name type="scientific">Suillus discolor</name>
    <dbReference type="NCBI Taxonomy" id="1912936"/>
    <lineage>
        <taxon>Eukaryota</taxon>
        <taxon>Fungi</taxon>
        <taxon>Dikarya</taxon>
        <taxon>Basidiomycota</taxon>
        <taxon>Agaricomycotina</taxon>
        <taxon>Agaricomycetes</taxon>
        <taxon>Agaricomycetidae</taxon>
        <taxon>Boletales</taxon>
        <taxon>Suillineae</taxon>
        <taxon>Suillaceae</taxon>
        <taxon>Suillus</taxon>
    </lineage>
</organism>
<name>A0A9P7EVX3_9AGAM</name>
<proteinExistence type="predicted"/>
<dbReference type="Proteomes" id="UP000823399">
    <property type="component" value="Unassembled WGS sequence"/>
</dbReference>
<evidence type="ECO:0000313" key="1">
    <source>
        <dbReference type="EMBL" id="KAG2094055.1"/>
    </source>
</evidence>
<dbReference type="EMBL" id="JABBWM010000081">
    <property type="protein sequence ID" value="KAG2094055.1"/>
    <property type="molecule type" value="Genomic_DNA"/>
</dbReference>
<dbReference type="GeneID" id="64706548"/>
<keyword evidence="2" id="KW-1185">Reference proteome</keyword>
<dbReference type="RefSeq" id="XP_041287421.1">
    <property type="nucleotide sequence ID" value="XM_041444289.1"/>
</dbReference>
<accession>A0A9P7EVX3</accession>